<dbReference type="RefSeq" id="XP_009553479.1">
    <property type="nucleotide sequence ID" value="XM_009555184.1"/>
</dbReference>
<feature type="chain" id="PRO_5004843784" evidence="1">
    <location>
        <begin position="29"/>
        <end position="54"/>
    </location>
</feature>
<reference evidence="2 3" key="1">
    <citation type="journal article" date="2012" name="New Phytol.">
        <title>Insight into trade-off between wood decay and parasitism from the genome of a fungal forest pathogen.</title>
        <authorList>
            <person name="Olson A."/>
            <person name="Aerts A."/>
            <person name="Asiegbu F."/>
            <person name="Belbahri L."/>
            <person name="Bouzid O."/>
            <person name="Broberg A."/>
            <person name="Canback B."/>
            <person name="Coutinho P.M."/>
            <person name="Cullen D."/>
            <person name="Dalman K."/>
            <person name="Deflorio G."/>
            <person name="van Diepen L.T."/>
            <person name="Dunand C."/>
            <person name="Duplessis S."/>
            <person name="Durling M."/>
            <person name="Gonthier P."/>
            <person name="Grimwood J."/>
            <person name="Fossdal C.G."/>
            <person name="Hansson D."/>
            <person name="Henrissat B."/>
            <person name="Hietala A."/>
            <person name="Himmelstrand K."/>
            <person name="Hoffmeister D."/>
            <person name="Hogberg N."/>
            <person name="James T.Y."/>
            <person name="Karlsson M."/>
            <person name="Kohler A."/>
            <person name="Kues U."/>
            <person name="Lee Y.H."/>
            <person name="Lin Y.C."/>
            <person name="Lind M."/>
            <person name="Lindquist E."/>
            <person name="Lombard V."/>
            <person name="Lucas S."/>
            <person name="Lunden K."/>
            <person name="Morin E."/>
            <person name="Murat C."/>
            <person name="Park J."/>
            <person name="Raffaello T."/>
            <person name="Rouze P."/>
            <person name="Salamov A."/>
            <person name="Schmutz J."/>
            <person name="Solheim H."/>
            <person name="Stahlberg J."/>
            <person name="Velez H."/>
            <person name="de Vries R.P."/>
            <person name="Wiebenga A."/>
            <person name="Woodward S."/>
            <person name="Yakovlev I."/>
            <person name="Garbelotto M."/>
            <person name="Martin F."/>
            <person name="Grigoriev I.V."/>
            <person name="Stenlid J."/>
        </authorList>
    </citation>
    <scope>NUCLEOTIDE SEQUENCE [LARGE SCALE GENOMIC DNA]</scope>
    <source>
        <strain evidence="2 3">TC 32-1</strain>
    </source>
</reference>
<dbReference type="AlphaFoldDB" id="W4JNB0"/>
<name>W4JNB0_HETIT</name>
<evidence type="ECO:0000313" key="2">
    <source>
        <dbReference type="EMBL" id="ETW75028.1"/>
    </source>
</evidence>
<keyword evidence="3" id="KW-1185">Reference proteome</keyword>
<dbReference type="KEGG" id="hir:HETIRDRAFT_423607"/>
<dbReference type="GeneID" id="20673920"/>
<organism evidence="2 3">
    <name type="scientific">Heterobasidion irregulare (strain TC 32-1)</name>
    <dbReference type="NCBI Taxonomy" id="747525"/>
    <lineage>
        <taxon>Eukaryota</taxon>
        <taxon>Fungi</taxon>
        <taxon>Dikarya</taxon>
        <taxon>Basidiomycota</taxon>
        <taxon>Agaricomycotina</taxon>
        <taxon>Agaricomycetes</taxon>
        <taxon>Russulales</taxon>
        <taxon>Bondarzewiaceae</taxon>
        <taxon>Heterobasidion</taxon>
        <taxon>Heterobasidion annosum species complex</taxon>
    </lineage>
</organism>
<proteinExistence type="predicted"/>
<sequence>MILGIASSFTLILLVVVAGHFRPSGVNSTLHFSDVVGAASTHQLIGTHTLLVLS</sequence>
<dbReference type="InParanoid" id="W4JNB0"/>
<keyword evidence="1" id="KW-0732">Signal</keyword>
<feature type="signal peptide" evidence="1">
    <location>
        <begin position="1"/>
        <end position="28"/>
    </location>
</feature>
<dbReference type="Proteomes" id="UP000030671">
    <property type="component" value="Unassembled WGS sequence"/>
</dbReference>
<evidence type="ECO:0000256" key="1">
    <source>
        <dbReference type="SAM" id="SignalP"/>
    </source>
</evidence>
<gene>
    <name evidence="2" type="ORF">HETIRDRAFT_423607</name>
</gene>
<evidence type="ECO:0000313" key="3">
    <source>
        <dbReference type="Proteomes" id="UP000030671"/>
    </source>
</evidence>
<protein>
    <submittedName>
        <fullName evidence="2">Uncharacterized protein</fullName>
    </submittedName>
</protein>
<accession>W4JNB0</accession>
<dbReference type="EMBL" id="KI925467">
    <property type="protein sequence ID" value="ETW75028.1"/>
    <property type="molecule type" value="Genomic_DNA"/>
</dbReference>
<dbReference type="HOGENOM" id="CLU_3050597_0_0_1"/>